<accession>A0ABQ9G7J0</accession>
<name>A0ABQ9G7J0_9NEOP</name>
<evidence type="ECO:0000313" key="3">
    <source>
        <dbReference type="Proteomes" id="UP001159363"/>
    </source>
</evidence>
<protein>
    <submittedName>
        <fullName evidence="2">Uncharacterized protein</fullName>
    </submittedName>
</protein>
<reference evidence="2 3" key="1">
    <citation type="submission" date="2023-02" db="EMBL/GenBank/DDBJ databases">
        <title>LHISI_Scaffold_Assembly.</title>
        <authorList>
            <person name="Stuart O.P."/>
            <person name="Cleave R."/>
            <person name="Magrath M.J.L."/>
            <person name="Mikheyev A.S."/>
        </authorList>
    </citation>
    <scope>NUCLEOTIDE SEQUENCE [LARGE SCALE GENOMIC DNA]</scope>
    <source>
        <strain evidence="2">Daus_M_001</strain>
        <tissue evidence="2">Leg muscle</tissue>
    </source>
</reference>
<proteinExistence type="predicted"/>
<keyword evidence="3" id="KW-1185">Reference proteome</keyword>
<sequence>MRGREKTGDTRENPPTSGIVRHVSHMRKSGSDPAGNRNRFVRVGVCILTQHAVAACPHSTPSAPRLANQRPQCRLHLPPPQVICKGTQPGCGNNAGQLTDPQWPFFGRTKPFNWRYGRPFLFYVTQDVWSHDESKTNRFWKLPEDTMTTSNTFSADNSAILKIFFEPVSISERNEMSENKGISRGLTDLDHHLLRFRRLRFCILKDGRIQTGPIRVRLYAKWHICLDYKRLQTNSAVITIE</sequence>
<evidence type="ECO:0000313" key="2">
    <source>
        <dbReference type="EMBL" id="KAJ8868414.1"/>
    </source>
</evidence>
<feature type="region of interest" description="Disordered" evidence="1">
    <location>
        <begin position="1"/>
        <end position="36"/>
    </location>
</feature>
<feature type="compositionally biased region" description="Basic and acidic residues" evidence="1">
    <location>
        <begin position="1"/>
        <end position="12"/>
    </location>
</feature>
<comment type="caution">
    <text evidence="2">The sequence shown here is derived from an EMBL/GenBank/DDBJ whole genome shotgun (WGS) entry which is preliminary data.</text>
</comment>
<evidence type="ECO:0000256" key="1">
    <source>
        <dbReference type="SAM" id="MobiDB-lite"/>
    </source>
</evidence>
<gene>
    <name evidence="2" type="ORF">PR048_029930</name>
</gene>
<dbReference type="EMBL" id="JARBHB010000014">
    <property type="protein sequence ID" value="KAJ8868414.1"/>
    <property type="molecule type" value="Genomic_DNA"/>
</dbReference>
<organism evidence="2 3">
    <name type="scientific">Dryococelus australis</name>
    <dbReference type="NCBI Taxonomy" id="614101"/>
    <lineage>
        <taxon>Eukaryota</taxon>
        <taxon>Metazoa</taxon>
        <taxon>Ecdysozoa</taxon>
        <taxon>Arthropoda</taxon>
        <taxon>Hexapoda</taxon>
        <taxon>Insecta</taxon>
        <taxon>Pterygota</taxon>
        <taxon>Neoptera</taxon>
        <taxon>Polyneoptera</taxon>
        <taxon>Phasmatodea</taxon>
        <taxon>Verophasmatodea</taxon>
        <taxon>Anareolatae</taxon>
        <taxon>Phasmatidae</taxon>
        <taxon>Eurycanthinae</taxon>
        <taxon>Dryococelus</taxon>
    </lineage>
</organism>
<dbReference type="Proteomes" id="UP001159363">
    <property type="component" value="Chromosome 13"/>
</dbReference>